<dbReference type="AlphaFoldDB" id="A0A934JXP8"/>
<evidence type="ECO:0000256" key="4">
    <source>
        <dbReference type="ARBA" id="ARBA00022777"/>
    </source>
</evidence>
<keyword evidence="3" id="KW-0547">Nucleotide-binding</keyword>
<evidence type="ECO:0000256" key="1">
    <source>
        <dbReference type="ARBA" id="ARBA00005715"/>
    </source>
</evidence>
<name>A0A934JXP8_9GAMM</name>
<evidence type="ECO:0000256" key="2">
    <source>
        <dbReference type="ARBA" id="ARBA00022679"/>
    </source>
</evidence>
<keyword evidence="10" id="KW-1185">Reference proteome</keyword>
<dbReference type="InterPro" id="IPR037051">
    <property type="entry name" value="4-carb_acid_sugar_kinase_N_sf"/>
</dbReference>
<dbReference type="Pfam" id="PF17042">
    <property type="entry name" value="NBD_C"/>
    <property type="match status" value="1"/>
</dbReference>
<evidence type="ECO:0000259" key="8">
    <source>
        <dbReference type="Pfam" id="PF17042"/>
    </source>
</evidence>
<keyword evidence="5" id="KW-0067">ATP-binding</keyword>
<dbReference type="SUPFAM" id="SSF142764">
    <property type="entry name" value="YgbK-like"/>
    <property type="match status" value="1"/>
</dbReference>
<comment type="similarity">
    <text evidence="1">Belongs to the four-carbon acid sugar kinase family.</text>
</comment>
<dbReference type="Pfam" id="PF07005">
    <property type="entry name" value="SBD_N"/>
    <property type="match status" value="1"/>
</dbReference>
<sequence length="439" mass="48056">METNRELAFYGDDFTGSTDVLESLSLCGKKAVLWMRIPTEDELKRFSDYDCIGLAGISRSKDPQWMSENLPRIYQFLKSVNGKYIHYKVCSTFDSGLHKGNIAKATQIGIAELSPSWTSIVVGSPKIKRYVCFSELFADFEGSTYRIDRHPVMGNHPATPMHEANLLKHMQQLGGVECASVDLPMYSNGRASSQLESFIADKKVVVFDSYDEATHSAAGKLIRDFSQKGVHFSVSSSGFEDALYSDTKITNTTKIQATDKLLALSGSCSPTTSNQIQFAVDRGFVPFLLDLEKVCDSTLRPSYLKEVVDFCLALLAKNRSPLVYSSLGSPKEDQALLPSQCVNFDRVLGQFLGQVALQVVQEKAINRLAVAGGDTSGYCIQTLGLDAMTFIAPLYPGVPLCRAHSNDVSVDGLEIALKGGQMGATDFFVRLLTGVNNHG</sequence>
<dbReference type="Proteomes" id="UP000628710">
    <property type="component" value="Unassembled WGS sequence"/>
</dbReference>
<evidence type="ECO:0000256" key="6">
    <source>
        <dbReference type="ARBA" id="ARBA00023277"/>
    </source>
</evidence>
<accession>A0A934JXP8</accession>
<feature type="domain" description="Four-carbon acid sugar kinase N-terminal" evidence="7">
    <location>
        <begin position="7"/>
        <end position="243"/>
    </location>
</feature>
<evidence type="ECO:0000259" key="7">
    <source>
        <dbReference type="Pfam" id="PF07005"/>
    </source>
</evidence>
<evidence type="ECO:0000256" key="3">
    <source>
        <dbReference type="ARBA" id="ARBA00022741"/>
    </source>
</evidence>
<gene>
    <name evidence="9" type="ORF">I8J31_15690</name>
</gene>
<dbReference type="RefSeq" id="WP_199469525.1">
    <property type="nucleotide sequence ID" value="NZ_JAEMNX010000021.1"/>
</dbReference>
<dbReference type="InterPro" id="IPR031475">
    <property type="entry name" value="NBD_C"/>
</dbReference>
<evidence type="ECO:0000313" key="10">
    <source>
        <dbReference type="Proteomes" id="UP000628710"/>
    </source>
</evidence>
<keyword evidence="2" id="KW-0808">Transferase</keyword>
<dbReference type="Gene3D" id="3.40.980.20">
    <property type="entry name" value="Four-carbon acid sugar kinase, nucleotide binding domain"/>
    <property type="match status" value="1"/>
</dbReference>
<evidence type="ECO:0000256" key="5">
    <source>
        <dbReference type="ARBA" id="ARBA00022840"/>
    </source>
</evidence>
<organism evidence="9 10">
    <name type="scientific">Marinomonas transparens</name>
    <dbReference type="NCBI Taxonomy" id="2795388"/>
    <lineage>
        <taxon>Bacteria</taxon>
        <taxon>Pseudomonadati</taxon>
        <taxon>Pseudomonadota</taxon>
        <taxon>Gammaproteobacteria</taxon>
        <taxon>Oceanospirillales</taxon>
        <taxon>Oceanospirillaceae</taxon>
        <taxon>Marinomonas</taxon>
    </lineage>
</organism>
<evidence type="ECO:0000313" key="9">
    <source>
        <dbReference type="EMBL" id="MBJ7539119.1"/>
    </source>
</evidence>
<comment type="caution">
    <text evidence="9">The sequence shown here is derived from an EMBL/GenBank/DDBJ whole genome shotgun (WGS) entry which is preliminary data.</text>
</comment>
<keyword evidence="4 9" id="KW-0418">Kinase</keyword>
<dbReference type="Gene3D" id="3.40.50.10840">
    <property type="entry name" value="Putative sugar-binding, N-terminal domain"/>
    <property type="match status" value="1"/>
</dbReference>
<dbReference type="InterPro" id="IPR042213">
    <property type="entry name" value="NBD_C_sf"/>
</dbReference>
<dbReference type="GO" id="GO:0005524">
    <property type="term" value="F:ATP binding"/>
    <property type="evidence" value="ECO:0007669"/>
    <property type="project" value="UniProtKB-KW"/>
</dbReference>
<keyword evidence="6" id="KW-0119">Carbohydrate metabolism</keyword>
<reference evidence="9" key="1">
    <citation type="submission" date="2020-12" db="EMBL/GenBank/DDBJ databases">
        <title>Marinomonas arctica sp. nov., a psychrotolerant bacterium isolated from the Arctic.</title>
        <authorList>
            <person name="Zhang Y."/>
        </authorList>
    </citation>
    <scope>NUCLEOTIDE SEQUENCE</scope>
    <source>
        <strain evidence="9">C1424</strain>
    </source>
</reference>
<feature type="domain" description="Four-carbon acid sugar kinase nucleotide binding" evidence="8">
    <location>
        <begin position="262"/>
        <end position="428"/>
    </location>
</feature>
<protein>
    <submittedName>
        <fullName evidence="9">Four-carbon acid sugar kinase family protein</fullName>
    </submittedName>
</protein>
<dbReference type="EMBL" id="JAEMNX010000021">
    <property type="protein sequence ID" value="MBJ7539119.1"/>
    <property type="molecule type" value="Genomic_DNA"/>
</dbReference>
<proteinExistence type="inferred from homology"/>
<dbReference type="GO" id="GO:0016301">
    <property type="term" value="F:kinase activity"/>
    <property type="evidence" value="ECO:0007669"/>
    <property type="project" value="UniProtKB-KW"/>
</dbReference>
<dbReference type="InterPro" id="IPR010737">
    <property type="entry name" value="4-carb_acid_sugar_kinase_N"/>
</dbReference>